<dbReference type="InterPro" id="IPR015815">
    <property type="entry name" value="HIBADH-related"/>
</dbReference>
<comment type="caution">
    <text evidence="6">The sequence shown here is derived from an EMBL/GenBank/DDBJ whole genome shotgun (WGS) entry which is preliminary data.</text>
</comment>
<feature type="domain" description="6-phosphogluconate dehydrogenase NADP-binding" evidence="4">
    <location>
        <begin position="5"/>
        <end position="165"/>
    </location>
</feature>
<evidence type="ECO:0000256" key="3">
    <source>
        <dbReference type="PIRSR" id="PIRSR000103-1"/>
    </source>
</evidence>
<dbReference type="PANTHER" id="PTHR43060">
    <property type="entry name" value="3-HYDROXYISOBUTYRATE DEHYDROGENASE-LIKE 1, MITOCHONDRIAL-RELATED"/>
    <property type="match status" value="1"/>
</dbReference>
<protein>
    <submittedName>
        <fullName evidence="6">3-hydroxyisobutyrate dehydrogenase</fullName>
    </submittedName>
</protein>
<organism evidence="6 7">
    <name type="scientific">Candidatus Raskinella chloraquaticus</name>
    <dbReference type="NCBI Taxonomy" id="1951219"/>
    <lineage>
        <taxon>Bacteria</taxon>
        <taxon>Pseudomonadati</taxon>
        <taxon>Pseudomonadota</taxon>
        <taxon>Alphaproteobacteria</taxon>
        <taxon>Hyphomicrobiales</taxon>
        <taxon>Phreatobacteraceae</taxon>
        <taxon>Candidatus Raskinella</taxon>
    </lineage>
</organism>
<evidence type="ECO:0000313" key="6">
    <source>
        <dbReference type="EMBL" id="OQW50164.1"/>
    </source>
</evidence>
<dbReference type="InterPro" id="IPR013328">
    <property type="entry name" value="6PGD_dom2"/>
</dbReference>
<reference evidence="6 7" key="1">
    <citation type="journal article" date="2017" name="Water Res.">
        <title>Comammox in drinking water systems.</title>
        <authorList>
            <person name="Wang Y."/>
            <person name="Ma L."/>
            <person name="Mao Y."/>
            <person name="Jiang X."/>
            <person name="Xia Y."/>
            <person name="Yu K."/>
            <person name="Li B."/>
            <person name="Zhang T."/>
        </authorList>
    </citation>
    <scope>NUCLEOTIDE SEQUENCE [LARGE SCALE GENOMIC DNA]</scope>
    <source>
        <strain evidence="6">SG_bin8</strain>
    </source>
</reference>
<dbReference type="AlphaFoldDB" id="A0A1W9HSB3"/>
<dbReference type="InterPro" id="IPR029154">
    <property type="entry name" value="HIBADH-like_NADP-bd"/>
</dbReference>
<dbReference type="InterPro" id="IPR008927">
    <property type="entry name" value="6-PGluconate_DH-like_C_sf"/>
</dbReference>
<dbReference type="SUPFAM" id="SSF51735">
    <property type="entry name" value="NAD(P)-binding Rossmann-fold domains"/>
    <property type="match status" value="1"/>
</dbReference>
<dbReference type="GO" id="GO:0016491">
    <property type="term" value="F:oxidoreductase activity"/>
    <property type="evidence" value="ECO:0007669"/>
    <property type="project" value="UniProtKB-KW"/>
</dbReference>
<evidence type="ECO:0000259" key="4">
    <source>
        <dbReference type="Pfam" id="PF03446"/>
    </source>
</evidence>
<dbReference type="RefSeq" id="WP_376800162.1">
    <property type="nucleotide sequence ID" value="NZ_DBNB01000028.1"/>
</dbReference>
<proteinExistence type="predicted"/>
<dbReference type="SUPFAM" id="SSF48179">
    <property type="entry name" value="6-phosphogluconate dehydrogenase C-terminal domain-like"/>
    <property type="match status" value="1"/>
</dbReference>
<dbReference type="PIRSF" id="PIRSF000103">
    <property type="entry name" value="HIBADH"/>
    <property type="match status" value="1"/>
</dbReference>
<dbReference type="Pfam" id="PF14833">
    <property type="entry name" value="NAD_binding_11"/>
    <property type="match status" value="1"/>
</dbReference>
<dbReference type="PANTHER" id="PTHR43060:SF15">
    <property type="entry name" value="3-HYDROXYISOBUTYRATE DEHYDROGENASE-LIKE 1, MITOCHONDRIAL-RELATED"/>
    <property type="match status" value="1"/>
</dbReference>
<feature type="active site" evidence="3">
    <location>
        <position position="174"/>
    </location>
</feature>
<dbReference type="GO" id="GO:0050661">
    <property type="term" value="F:NADP binding"/>
    <property type="evidence" value="ECO:0007669"/>
    <property type="project" value="InterPro"/>
</dbReference>
<evidence type="ECO:0000259" key="5">
    <source>
        <dbReference type="Pfam" id="PF14833"/>
    </source>
</evidence>
<keyword evidence="2" id="KW-0520">NAD</keyword>
<dbReference type="STRING" id="1827387.A4S15_00740"/>
<evidence type="ECO:0000256" key="2">
    <source>
        <dbReference type="ARBA" id="ARBA00023027"/>
    </source>
</evidence>
<feature type="domain" description="3-hydroxyisobutyrate dehydrogenase-like NAD-binding" evidence="5">
    <location>
        <begin position="168"/>
        <end position="279"/>
    </location>
</feature>
<dbReference type="Gene3D" id="3.40.50.720">
    <property type="entry name" value="NAD(P)-binding Rossmann-like Domain"/>
    <property type="match status" value="1"/>
</dbReference>
<dbReference type="GO" id="GO:0051287">
    <property type="term" value="F:NAD binding"/>
    <property type="evidence" value="ECO:0007669"/>
    <property type="project" value="InterPro"/>
</dbReference>
<accession>A0A1W9HSB3</accession>
<gene>
    <name evidence="6" type="ORF">A4S15_00740</name>
</gene>
<keyword evidence="1" id="KW-0560">Oxidoreductase</keyword>
<dbReference type="InterPro" id="IPR036291">
    <property type="entry name" value="NAD(P)-bd_dom_sf"/>
</dbReference>
<dbReference type="Gene3D" id="1.10.1040.10">
    <property type="entry name" value="N-(1-d-carboxylethyl)-l-norvaline Dehydrogenase, domain 2"/>
    <property type="match status" value="1"/>
</dbReference>
<dbReference type="Proteomes" id="UP000192872">
    <property type="component" value="Unassembled WGS sequence"/>
</dbReference>
<dbReference type="Pfam" id="PF03446">
    <property type="entry name" value="NAD_binding_2"/>
    <property type="match status" value="1"/>
</dbReference>
<name>A0A1W9HSB3_9HYPH</name>
<dbReference type="EMBL" id="LWDL01000026">
    <property type="protein sequence ID" value="OQW50164.1"/>
    <property type="molecule type" value="Genomic_DNA"/>
</dbReference>
<evidence type="ECO:0000313" key="7">
    <source>
        <dbReference type="Proteomes" id="UP000192872"/>
    </source>
</evidence>
<dbReference type="InterPro" id="IPR006115">
    <property type="entry name" value="6PGDH_NADP-bd"/>
</dbReference>
<sequence length="300" mass="31617">MSKDRIGFIGAGLMGHGMAKNLVEKGFQLTVLAHRNRAPIDDLIRRGAGEAATPREIAGKSDVVFLCVTSSTQVEEIILGRDGLMAGGREGLIICDCSTADPSSTLRLGDRLQEQGIALADAPLGGTPAGAEAGQLSAMVGADPAVFARLKPAIEAWATKIVHIGPLGSGHKMKLLNNFLSLGYGALYAEALTLGEKVGLSPKDFDRVIRGSRMDCGFYQTFMGWVIDENPNAHQFTLANAYKDMRYVAAMGDDSGMANPLANAVKSSYALAVSSGEGERYVPMLTDVIGQLAGVAKSDK</sequence>
<evidence type="ECO:0000256" key="1">
    <source>
        <dbReference type="ARBA" id="ARBA00023002"/>
    </source>
</evidence>